<protein>
    <recommendedName>
        <fullName evidence="3">DUF4304 domain-containing protein</fullName>
    </recommendedName>
</protein>
<name>A0A6N9YQ85_9ACTN</name>
<reference evidence="1 2" key="1">
    <citation type="submission" date="2020-02" db="EMBL/GenBank/DDBJ databases">
        <authorList>
            <person name="Li X.-J."/>
            <person name="Feng X.-M."/>
        </authorList>
    </citation>
    <scope>NUCLEOTIDE SEQUENCE [LARGE SCALE GENOMIC DNA]</scope>
    <source>
        <strain evidence="1 2">CGMCC 4.7225</strain>
    </source>
</reference>
<accession>A0A6N9YQ85</accession>
<dbReference type="RefSeq" id="WP_163819879.1">
    <property type="nucleotide sequence ID" value="NZ_JAAGOB010000009.1"/>
</dbReference>
<sequence>MTDGIELVDEELARELIAQGYEKTGRHASKGFGDEVTCYSFMHVSVRVVRDRGQWFFEASPTNGVDWFDADLWHACLTNETPPVEPRASAAQAHLLTNDLADLTETAQEAPMATVERLRSLRRARSQQRIGLDVGEDNS</sequence>
<organism evidence="1 2">
    <name type="scientific">Phytoactinopolyspora alkaliphila</name>
    <dbReference type="NCBI Taxonomy" id="1783498"/>
    <lineage>
        <taxon>Bacteria</taxon>
        <taxon>Bacillati</taxon>
        <taxon>Actinomycetota</taxon>
        <taxon>Actinomycetes</taxon>
        <taxon>Jiangellales</taxon>
        <taxon>Jiangellaceae</taxon>
        <taxon>Phytoactinopolyspora</taxon>
    </lineage>
</organism>
<dbReference type="AlphaFoldDB" id="A0A6N9YQ85"/>
<dbReference type="EMBL" id="JAAGOB010000009">
    <property type="protein sequence ID" value="NED97105.1"/>
    <property type="molecule type" value="Genomic_DNA"/>
</dbReference>
<dbReference type="Proteomes" id="UP000469185">
    <property type="component" value="Unassembled WGS sequence"/>
</dbReference>
<evidence type="ECO:0000313" key="1">
    <source>
        <dbReference type="EMBL" id="NED97105.1"/>
    </source>
</evidence>
<keyword evidence="2" id="KW-1185">Reference proteome</keyword>
<evidence type="ECO:0008006" key="3">
    <source>
        <dbReference type="Google" id="ProtNLM"/>
    </source>
</evidence>
<proteinExistence type="predicted"/>
<gene>
    <name evidence="1" type="ORF">G1H11_17535</name>
</gene>
<evidence type="ECO:0000313" key="2">
    <source>
        <dbReference type="Proteomes" id="UP000469185"/>
    </source>
</evidence>
<comment type="caution">
    <text evidence="1">The sequence shown here is derived from an EMBL/GenBank/DDBJ whole genome shotgun (WGS) entry which is preliminary data.</text>
</comment>